<dbReference type="InterPro" id="IPR006578">
    <property type="entry name" value="MADF-dom"/>
</dbReference>
<feature type="region of interest" description="Disordered" evidence="1">
    <location>
        <begin position="104"/>
        <end position="158"/>
    </location>
</feature>
<dbReference type="InParanoid" id="A0A7E5VN42"/>
<dbReference type="Proteomes" id="UP000322000">
    <property type="component" value="Chromosome 6"/>
</dbReference>
<feature type="domain" description="MADF" evidence="2">
    <location>
        <begin position="10"/>
        <end position="103"/>
    </location>
</feature>
<evidence type="ECO:0000256" key="1">
    <source>
        <dbReference type="SAM" id="MobiDB-lite"/>
    </source>
</evidence>
<dbReference type="AlphaFoldDB" id="A0A7E5VN42"/>
<accession>A0A7E5VN42</accession>
<evidence type="ECO:0000259" key="2">
    <source>
        <dbReference type="PROSITE" id="PS51029"/>
    </source>
</evidence>
<dbReference type="GeneID" id="113495272"/>
<gene>
    <name evidence="4" type="primary">LOC113495272</name>
</gene>
<dbReference type="OrthoDB" id="6776070at2759"/>
<protein>
    <submittedName>
        <fullName evidence="4">Uncharacterized protein LOC113495272</fullName>
    </submittedName>
</protein>
<keyword evidence="3" id="KW-1185">Reference proteome</keyword>
<feature type="compositionally biased region" description="Basic and acidic residues" evidence="1">
    <location>
        <begin position="118"/>
        <end position="130"/>
    </location>
</feature>
<dbReference type="PROSITE" id="PS51029">
    <property type="entry name" value="MADF"/>
    <property type="match status" value="1"/>
</dbReference>
<dbReference type="PANTHER" id="PTHR21505:SF12">
    <property type="entry name" value="MADF DOMAIN-CONTAINING PROTEIN-RELATED"/>
    <property type="match status" value="1"/>
</dbReference>
<dbReference type="RefSeq" id="XP_026729735.1">
    <property type="nucleotide sequence ID" value="XM_026873934.1"/>
</dbReference>
<dbReference type="KEGG" id="tnl:113495272"/>
<sequence>MEWSKERILIFIKHYKSEPILWKSMAKGQKGIELVHNAWVRIHNSLGWDCKIDDMKKKRDSLMAGYRSIINRKRKAIRNGEEPEQITWFAFDALHSFLGPVYETQTDNNETSEDDSEDQGRNIAEQKKEWSVQNTGRSLTETNANPPRQAAPGAKRVKKASCTIGASGDDDCDIFGKLVVKKIRKIHNFTMKETVMNDIHHILWNARMRDAQVSHDHC</sequence>
<dbReference type="SMART" id="SM00595">
    <property type="entry name" value="MADF"/>
    <property type="match status" value="1"/>
</dbReference>
<reference evidence="4" key="1">
    <citation type="submission" date="2025-08" db="UniProtKB">
        <authorList>
            <consortium name="RefSeq"/>
        </authorList>
    </citation>
    <scope>IDENTIFICATION</scope>
</reference>
<dbReference type="Pfam" id="PF10545">
    <property type="entry name" value="MADF_DNA_bdg"/>
    <property type="match status" value="1"/>
</dbReference>
<feature type="compositionally biased region" description="Polar residues" evidence="1">
    <location>
        <begin position="131"/>
        <end position="146"/>
    </location>
</feature>
<evidence type="ECO:0000313" key="3">
    <source>
        <dbReference type="Proteomes" id="UP000322000"/>
    </source>
</evidence>
<organism evidence="3 4">
    <name type="scientific">Trichoplusia ni</name>
    <name type="common">Cabbage looper</name>
    <dbReference type="NCBI Taxonomy" id="7111"/>
    <lineage>
        <taxon>Eukaryota</taxon>
        <taxon>Metazoa</taxon>
        <taxon>Ecdysozoa</taxon>
        <taxon>Arthropoda</taxon>
        <taxon>Hexapoda</taxon>
        <taxon>Insecta</taxon>
        <taxon>Pterygota</taxon>
        <taxon>Neoptera</taxon>
        <taxon>Endopterygota</taxon>
        <taxon>Lepidoptera</taxon>
        <taxon>Glossata</taxon>
        <taxon>Ditrysia</taxon>
        <taxon>Noctuoidea</taxon>
        <taxon>Noctuidae</taxon>
        <taxon>Plusiinae</taxon>
        <taxon>Trichoplusia</taxon>
    </lineage>
</organism>
<evidence type="ECO:0000313" key="4">
    <source>
        <dbReference type="RefSeq" id="XP_026729735.1"/>
    </source>
</evidence>
<name>A0A7E5VN42_TRINI</name>
<proteinExistence type="predicted"/>
<dbReference type="PANTHER" id="PTHR21505">
    <property type="entry name" value="MADF DOMAIN-CONTAINING PROTEIN-RELATED"/>
    <property type="match status" value="1"/>
</dbReference>